<dbReference type="RefSeq" id="WP_143533325.1">
    <property type="nucleotide sequence ID" value="NZ_FXAV01000001.1"/>
</dbReference>
<reference evidence="2 3" key="1">
    <citation type="submission" date="2017-04" db="EMBL/GenBank/DDBJ databases">
        <authorList>
            <person name="Varghese N."/>
            <person name="Submissions S."/>
        </authorList>
    </citation>
    <scope>NUCLEOTIDE SEQUENCE [LARGE SCALE GENOMIC DNA]</scope>
    <source>
        <strain evidence="2 3">J3</strain>
    </source>
</reference>
<organism evidence="2 3">
    <name type="scientific">Rhodococcus rhodochrous J3</name>
    <dbReference type="NCBI Taxonomy" id="903528"/>
    <lineage>
        <taxon>Bacteria</taxon>
        <taxon>Bacillati</taxon>
        <taxon>Actinomycetota</taxon>
        <taxon>Actinomycetes</taxon>
        <taxon>Mycobacteriales</taxon>
        <taxon>Nocardiaceae</taxon>
        <taxon>Rhodococcus</taxon>
    </lineage>
</organism>
<evidence type="ECO:0000313" key="2">
    <source>
        <dbReference type="EMBL" id="SMG07603.1"/>
    </source>
</evidence>
<dbReference type="EMBL" id="FXAV01000001">
    <property type="protein sequence ID" value="SMG07603.1"/>
    <property type="molecule type" value="Genomic_DNA"/>
</dbReference>
<gene>
    <name evidence="2" type="ORF">SAMN02745947_00255</name>
</gene>
<dbReference type="InterPro" id="IPR004255">
    <property type="entry name" value="O-acyltransferase_WSD1_N"/>
</dbReference>
<dbReference type="Proteomes" id="UP000193566">
    <property type="component" value="Unassembled WGS sequence"/>
</dbReference>
<keyword evidence="3" id="KW-1185">Reference proteome</keyword>
<evidence type="ECO:0000313" key="3">
    <source>
        <dbReference type="Proteomes" id="UP000193566"/>
    </source>
</evidence>
<feature type="domain" description="O-acyltransferase WSD1-like N-terminal" evidence="1">
    <location>
        <begin position="30"/>
        <end position="238"/>
    </location>
</feature>
<proteinExistence type="predicted"/>
<sequence length="517" mass="55501">MLFREWRSARLSWVDAGNYFQSIPGQPTDWWSFAVFSEDRGRTPDRESVLSFFASRMHLVGALARRIADAPGSLDYPYWVKAELAVDDVVTVHDARSSTFEDWLGSVARLSADGVDAARCPWQVHVFPGVPDPDEPGATVTVAAIQASHAMLVGSSARGLLEALFGEEGRPLEVDGLAPPAGTTHPVAATTHGIARLAIWPVVALGGLVRAHLEARRRRQDPLPGTVSADPAPDRTPVVQTNRRVIRILRPDLSALAGRSWTVTALGLTAVSLAMERYYRERGEDLPSEYAAVPVALGESAAGLGVNRVAGGLVPLHVEIPEPAQRAATIADSLARERARVDSSESIDAMHRTGAAPYPVFRRVSRALAHALASGAVPGVATALSSVNCGADVRWSVPWGHLKFVAGVQALVPRVDFMHTFARAGDAFAVTVLAPASDDSRPDHDIDRYVELLDQGFAEVSAAVGRVGAGRALNPIVVRRWKLSLIGWTVGACCGSRWPYRADSRPSTVTRTSVVQE</sequence>
<comment type="caution">
    <text evidence="2">The sequence shown here is derived from an EMBL/GenBank/DDBJ whole genome shotgun (WGS) entry which is preliminary data.</text>
</comment>
<name>A0ABY1M4G8_RHORH</name>
<dbReference type="Pfam" id="PF03007">
    <property type="entry name" value="WS_DGAT_cat"/>
    <property type="match status" value="1"/>
</dbReference>
<evidence type="ECO:0000259" key="1">
    <source>
        <dbReference type="Pfam" id="PF03007"/>
    </source>
</evidence>
<protein>
    <submittedName>
        <fullName evidence="2">Wax ester synthase-like Acyl-CoA acyltransferase domain-containing protein</fullName>
    </submittedName>
</protein>
<accession>A0ABY1M4G8</accession>